<dbReference type="PROSITE" id="PS00109">
    <property type="entry name" value="PROTEIN_KINASE_TYR"/>
    <property type="match status" value="1"/>
</dbReference>
<dbReference type="PANTHER" id="PTHR21064">
    <property type="entry name" value="AMINOGLYCOSIDE PHOSPHOTRANSFERASE DOMAIN-CONTAINING PROTEIN-RELATED"/>
    <property type="match status" value="1"/>
</dbReference>
<dbReference type="RefSeq" id="WP_132519132.1">
    <property type="nucleotide sequence ID" value="NZ_SMKP01000276.1"/>
</dbReference>
<dbReference type="Gene3D" id="3.90.1200.10">
    <property type="match status" value="1"/>
</dbReference>
<dbReference type="OrthoDB" id="3823756at2"/>
<dbReference type="InterPro" id="IPR011009">
    <property type="entry name" value="Kinase-like_dom_sf"/>
</dbReference>
<evidence type="ECO:0000256" key="1">
    <source>
        <dbReference type="ARBA" id="ARBA00038240"/>
    </source>
</evidence>
<dbReference type="GO" id="GO:0019202">
    <property type="term" value="F:amino acid kinase activity"/>
    <property type="evidence" value="ECO:0007669"/>
    <property type="project" value="TreeGrafter"/>
</dbReference>
<protein>
    <recommendedName>
        <fullName evidence="2">Aminoglycoside phosphotransferase domain-containing protein</fullName>
    </recommendedName>
</protein>
<dbReference type="AlphaFoldDB" id="A0A4R4VVU0"/>
<evidence type="ECO:0000259" key="2">
    <source>
        <dbReference type="Pfam" id="PF01636"/>
    </source>
</evidence>
<dbReference type="Proteomes" id="UP000294543">
    <property type="component" value="Unassembled WGS sequence"/>
</dbReference>
<dbReference type="GO" id="GO:0004672">
    <property type="term" value="F:protein kinase activity"/>
    <property type="evidence" value="ECO:0007669"/>
    <property type="project" value="InterPro"/>
</dbReference>
<evidence type="ECO:0000313" key="3">
    <source>
        <dbReference type="EMBL" id="TDD06565.1"/>
    </source>
</evidence>
<keyword evidence="4" id="KW-1185">Reference proteome</keyword>
<evidence type="ECO:0000313" key="4">
    <source>
        <dbReference type="Proteomes" id="UP000294543"/>
    </source>
</evidence>
<dbReference type="Pfam" id="PF01636">
    <property type="entry name" value="APH"/>
    <property type="match status" value="1"/>
</dbReference>
<reference evidence="3 4" key="1">
    <citation type="submission" date="2019-03" db="EMBL/GenBank/DDBJ databases">
        <title>Draft genome sequences of novel Actinobacteria.</title>
        <authorList>
            <person name="Sahin N."/>
            <person name="Ay H."/>
            <person name="Saygin H."/>
        </authorList>
    </citation>
    <scope>NUCLEOTIDE SEQUENCE [LARGE SCALE GENOMIC DNA]</scope>
    <source>
        <strain evidence="3 4">KC712</strain>
    </source>
</reference>
<organism evidence="3 4">
    <name type="scientific">Nonomuraea diastatica</name>
    <dbReference type="NCBI Taxonomy" id="1848329"/>
    <lineage>
        <taxon>Bacteria</taxon>
        <taxon>Bacillati</taxon>
        <taxon>Actinomycetota</taxon>
        <taxon>Actinomycetes</taxon>
        <taxon>Streptosporangiales</taxon>
        <taxon>Streptosporangiaceae</taxon>
        <taxon>Nonomuraea</taxon>
    </lineage>
</organism>
<comment type="similarity">
    <text evidence="1">Belongs to the pseudomonas-type ThrB family.</text>
</comment>
<dbReference type="SUPFAM" id="SSF56112">
    <property type="entry name" value="Protein kinase-like (PK-like)"/>
    <property type="match status" value="1"/>
</dbReference>
<dbReference type="InterPro" id="IPR008266">
    <property type="entry name" value="Tyr_kinase_AS"/>
</dbReference>
<dbReference type="EMBL" id="SMKP01000276">
    <property type="protein sequence ID" value="TDD06565.1"/>
    <property type="molecule type" value="Genomic_DNA"/>
</dbReference>
<accession>A0A4R4VVU0</accession>
<sequence length="335" mass="35595">MTAPADLEFLATLTAVWGFPSGTTITRAEQGTNNQTFMLRQGSLRFVLRVNQTQSAAQIGAEHRILQRLRHAGLPFQVPEPVAAPSGDTVLETAAGPATVCRWIPGVRPDLTGQTALERFGRAAGLLGDEMLGMPPEDGLGDWRVNPLAHPAVPHVGALCRQLRAAEISAERVARLDAVAHRVGQEWPAGGGALPTQVIHGDLAASNVLVDEDTGEVSGLLDFEFAGVGFLVQDMMAALFYSGALETRDWQTRTAAFLRGYASVRPLDAAEADALPRLLLARAVGSALSRAGRWLNGKAQLGEVADRIRKLEDTTHWLDANGGKLRSLAAAGGHG</sequence>
<gene>
    <name evidence="3" type="ORF">E1294_48785</name>
</gene>
<dbReference type="InterPro" id="IPR050249">
    <property type="entry name" value="Pseudomonas-type_ThrB"/>
</dbReference>
<dbReference type="InterPro" id="IPR002575">
    <property type="entry name" value="Aminoglycoside_PTrfase"/>
</dbReference>
<name>A0A4R4VVU0_9ACTN</name>
<comment type="caution">
    <text evidence="3">The sequence shown here is derived from an EMBL/GenBank/DDBJ whole genome shotgun (WGS) entry which is preliminary data.</text>
</comment>
<dbReference type="Gene3D" id="3.30.200.20">
    <property type="entry name" value="Phosphorylase Kinase, domain 1"/>
    <property type="match status" value="1"/>
</dbReference>
<proteinExistence type="inferred from homology"/>
<feature type="domain" description="Aminoglycoside phosphotransferase" evidence="2">
    <location>
        <begin position="24"/>
        <end position="267"/>
    </location>
</feature>
<dbReference type="PANTHER" id="PTHR21064:SF6">
    <property type="entry name" value="AMINOGLYCOSIDE PHOSPHOTRANSFERASE DOMAIN-CONTAINING PROTEIN"/>
    <property type="match status" value="1"/>
</dbReference>